<dbReference type="OMA" id="QSARSEY"/>
<dbReference type="GO" id="GO:0005935">
    <property type="term" value="C:cellular bud neck"/>
    <property type="evidence" value="ECO:0007669"/>
    <property type="project" value="EnsemblFungi"/>
</dbReference>
<feature type="compositionally biased region" description="Polar residues" evidence="1">
    <location>
        <begin position="317"/>
        <end position="328"/>
    </location>
</feature>
<feature type="signal peptide" evidence="3">
    <location>
        <begin position="1"/>
        <end position="23"/>
    </location>
</feature>
<comment type="caution">
    <text evidence="5">The sequence shown here is derived from an EMBL/GenBank/DDBJ whole genome shotgun (WGS) entry which is preliminary data.</text>
</comment>
<keyword evidence="2" id="KW-0472">Membrane</keyword>
<feature type="transmembrane region" description="Helical" evidence="2">
    <location>
        <begin position="146"/>
        <end position="168"/>
    </location>
</feature>
<evidence type="ECO:0000313" key="4">
    <source>
        <dbReference type="EMBL" id="KTB11669.1"/>
    </source>
</evidence>
<feature type="compositionally biased region" description="Low complexity" evidence="1">
    <location>
        <begin position="44"/>
        <end position="118"/>
    </location>
</feature>
<evidence type="ECO:0000256" key="2">
    <source>
        <dbReference type="SAM" id="Phobius"/>
    </source>
</evidence>
<reference evidence="5 6" key="1">
    <citation type="submission" date="2015-10" db="EMBL/GenBank/DDBJ databases">
        <title>Draft genomes sequences of Candida glabrata isolates 1A, 1B, 2A, 2B, 3A and 3B.</title>
        <authorList>
            <person name="Haavelsrud O.E."/>
            <person name="Gaustad P."/>
        </authorList>
    </citation>
    <scope>NUCLEOTIDE SEQUENCE [LARGE SCALE GENOMIC DNA]</scope>
    <source>
        <strain evidence="5">910700640</strain>
    </source>
</reference>
<dbReference type="VEuPathDB" id="FungiDB:GWK60_E02211"/>
<keyword evidence="2" id="KW-1133">Transmembrane helix</keyword>
<dbReference type="EMBL" id="LLZZ01000024">
    <property type="protein sequence ID" value="KTB11968.1"/>
    <property type="molecule type" value="Genomic_DNA"/>
</dbReference>
<dbReference type="OrthoDB" id="4065319at2759"/>
<dbReference type="PANTHER" id="PTHR36089">
    <property type="entry name" value="CHITIN SYNTHASE 3 COMPLEX PROTEIN CSI2-RELATED"/>
    <property type="match status" value="1"/>
</dbReference>
<evidence type="ECO:0000313" key="5">
    <source>
        <dbReference type="EMBL" id="KTB11968.1"/>
    </source>
</evidence>
<dbReference type="InterPro" id="IPR051009">
    <property type="entry name" value="PRM"/>
</dbReference>
<protein>
    <submittedName>
        <fullName evidence="5">Chitin synthase 3 complex protein CSI2</fullName>
    </submittedName>
</protein>
<proteinExistence type="predicted"/>
<dbReference type="AlphaFoldDB" id="A0A0W0D3A8"/>
<dbReference type="VEuPathDB" id="FungiDB:GVI51_E02211"/>
<dbReference type="VEuPathDB" id="FungiDB:B1J91_E02409g"/>
<evidence type="ECO:0000256" key="3">
    <source>
        <dbReference type="SAM" id="SignalP"/>
    </source>
</evidence>
<feature type="chain" id="PRO_5011869939" evidence="3">
    <location>
        <begin position="24"/>
        <end position="357"/>
    </location>
</feature>
<dbReference type="EMBL" id="LLZZ01000031">
    <property type="protein sequence ID" value="KTB11669.1"/>
    <property type="molecule type" value="Genomic_DNA"/>
</dbReference>
<keyword evidence="2" id="KW-0812">Transmembrane</keyword>
<feature type="region of interest" description="Disordered" evidence="1">
    <location>
        <begin position="308"/>
        <end position="357"/>
    </location>
</feature>
<organism evidence="5 6">
    <name type="scientific">Candida glabrata</name>
    <name type="common">Yeast</name>
    <name type="synonym">Torulopsis glabrata</name>
    <dbReference type="NCBI Taxonomy" id="5478"/>
    <lineage>
        <taxon>Eukaryota</taxon>
        <taxon>Fungi</taxon>
        <taxon>Dikarya</taxon>
        <taxon>Ascomycota</taxon>
        <taxon>Saccharomycotina</taxon>
        <taxon>Saccharomycetes</taxon>
        <taxon>Saccharomycetales</taxon>
        <taxon>Saccharomycetaceae</taxon>
        <taxon>Nakaseomyces</taxon>
    </lineage>
</organism>
<evidence type="ECO:0000256" key="1">
    <source>
        <dbReference type="SAM" id="MobiDB-lite"/>
    </source>
</evidence>
<evidence type="ECO:0000313" key="6">
    <source>
        <dbReference type="Proteomes" id="UP000054886"/>
    </source>
</evidence>
<keyword evidence="3" id="KW-0732">Signal</keyword>
<dbReference type="VEuPathDB" id="FungiDB:CAGL0E02409g"/>
<feature type="region of interest" description="Disordered" evidence="1">
    <location>
        <begin position="37"/>
        <end position="118"/>
    </location>
</feature>
<sequence length="357" mass="38495">MKSSQVTQIFLLIASFLVSSVDAVVVATQPSHHLHMRGLPKLVTTSETPTPTSTEEPSTSSTSDNSESSETEGSSTEITSTSESSIYSESVTASSTTSDTDSETSSTTSYTSYTPSTTSVSVGPIYIPSAQNNKYVYHATHPSGTVFTAFGSCLAFIALVLVLVWIALTLRSWKNARKEYQIRERENKYQLDPYYFQNGDKDDYSSSDSDVASDISEKILKKKASRMSLYSLGGGSAFNLLSSEKLDTKPPAPPSNNPRLSMFISPTEILKNEGNTWSTDSSAFNSLTSTPREQSVANIIVPQNGLNKLGDPPFTGKNLSNMDISSTPGVAIPKPNGNQKRGRPPSAHLDDLLDGIQ</sequence>
<dbReference type="PANTHER" id="PTHR36089:SF1">
    <property type="entry name" value="CHITIN SYNTHASE 3 COMPLEX PROTEIN CSI2-RELATED"/>
    <property type="match status" value="1"/>
</dbReference>
<gene>
    <name evidence="5" type="ORF">AO440_005900</name>
    <name evidence="4" type="ORF">AO440_005931</name>
</gene>
<dbReference type="Proteomes" id="UP000054886">
    <property type="component" value="Unassembled WGS sequence"/>
</dbReference>
<accession>A0A0W0D3A8</accession>
<name>A0A0W0D3A8_CANGB</name>
<dbReference type="GO" id="GO:0000324">
    <property type="term" value="C:fungal-type vacuole"/>
    <property type="evidence" value="ECO:0007669"/>
    <property type="project" value="EnsemblFungi"/>
</dbReference>